<feature type="domain" description="Protein kinase" evidence="7">
    <location>
        <begin position="20"/>
        <end position="295"/>
    </location>
</feature>
<evidence type="ECO:0000256" key="3">
    <source>
        <dbReference type="ARBA" id="ARBA00022777"/>
    </source>
</evidence>
<dbReference type="Gene3D" id="3.30.200.20">
    <property type="entry name" value="Phosphorylase Kinase, domain 1"/>
    <property type="match status" value="1"/>
</dbReference>
<keyword evidence="9" id="KW-1185">Reference proteome</keyword>
<dbReference type="Pfam" id="PF00069">
    <property type="entry name" value="Pkinase"/>
    <property type="match status" value="1"/>
</dbReference>
<comment type="caution">
    <text evidence="8">The sequence shown here is derived from an EMBL/GenBank/DDBJ whole genome shotgun (WGS) entry which is preliminary data.</text>
</comment>
<keyword evidence="2 5" id="KW-0547">Nucleotide-binding</keyword>
<dbReference type="CDD" id="cd14014">
    <property type="entry name" value="STKc_PknB_like"/>
    <property type="match status" value="1"/>
</dbReference>
<keyword evidence="6" id="KW-0812">Transmembrane</keyword>
<proteinExistence type="predicted"/>
<feature type="transmembrane region" description="Helical" evidence="6">
    <location>
        <begin position="444"/>
        <end position="465"/>
    </location>
</feature>
<keyword evidence="6" id="KW-0472">Membrane</keyword>
<dbReference type="RefSeq" id="WP_267532425.1">
    <property type="nucleotide sequence ID" value="NZ_JAPNKA010000001.1"/>
</dbReference>
<dbReference type="Proteomes" id="UP001207654">
    <property type="component" value="Unassembled WGS sequence"/>
</dbReference>
<evidence type="ECO:0000256" key="6">
    <source>
        <dbReference type="SAM" id="Phobius"/>
    </source>
</evidence>
<evidence type="ECO:0000256" key="2">
    <source>
        <dbReference type="ARBA" id="ARBA00022741"/>
    </source>
</evidence>
<dbReference type="InterPro" id="IPR017441">
    <property type="entry name" value="Protein_kinase_ATP_BS"/>
</dbReference>
<dbReference type="InterPro" id="IPR011009">
    <property type="entry name" value="Kinase-like_dom_sf"/>
</dbReference>
<sequence length="466" mass="50516">MDKGPETTASSPGPIPFGPYTLVRRIGYGGMGEVFLAREEEPGRACVVKKVLPGLAGNTQFLARFRDEARVVLRLSHPNIARVWAMGEVAGALYLAMEYVEGKTLNRLAWRLRNRGLSLSPGMVLLIGERMCAGLAYAHDAADEQGQPLHLVHRDLSPANVCISYAGEVKIIDFGAAQSTLKEAQTAPSVVMGSIAYMAPEQARKKRVDRRADVYATGVVLWELLAWRPLPQKGDVTERWKRAAYPQWEPPSRHRPLPPEVDAVVLKALATEPEARFPDAAALGAALRQVREKYAPDVGDADLARLMSEAFAKEKTVEDGVLAELLRREVLPRRSIPEKEMPAFAPPTALAFEHRALDAPAGYVPSAEVVLVEESRPEPRPEATVTQSQTPLSREVRVAFDVDVTSEVLVAQPGQGSGLVQAIEEGEESEPPVSAGASPPSLKGWLAAGLFLAALAVGFLLVWLLG</sequence>
<keyword evidence="4 5" id="KW-0067">ATP-binding</keyword>
<dbReference type="PANTHER" id="PTHR43289:SF34">
    <property type="entry name" value="SERINE_THREONINE-PROTEIN KINASE YBDM-RELATED"/>
    <property type="match status" value="1"/>
</dbReference>
<evidence type="ECO:0000259" key="7">
    <source>
        <dbReference type="PROSITE" id="PS50011"/>
    </source>
</evidence>
<keyword evidence="1" id="KW-0808">Transferase</keyword>
<keyword evidence="6" id="KW-1133">Transmembrane helix</keyword>
<reference evidence="8 9" key="1">
    <citation type="submission" date="2022-11" db="EMBL/GenBank/DDBJ databases">
        <title>Minimal conservation of predation-associated metabolite biosynthetic gene clusters underscores biosynthetic potential of Myxococcota including descriptions for ten novel species: Archangium lansinium sp. nov., Myxococcus landrumus sp. nov., Nannocystis bai.</title>
        <authorList>
            <person name="Ahearne A."/>
            <person name="Stevens C."/>
            <person name="Phillips K."/>
        </authorList>
    </citation>
    <scope>NUCLEOTIDE SEQUENCE [LARGE SCALE GENOMIC DNA]</scope>
    <source>
        <strain evidence="8 9">MIWBW</strain>
    </source>
</reference>
<dbReference type="InterPro" id="IPR008266">
    <property type="entry name" value="Tyr_kinase_AS"/>
</dbReference>
<dbReference type="PROSITE" id="PS50011">
    <property type="entry name" value="PROTEIN_KINASE_DOM"/>
    <property type="match status" value="1"/>
</dbReference>
<dbReference type="EMBL" id="JAPNKA010000001">
    <property type="protein sequence ID" value="MCY1073417.1"/>
    <property type="molecule type" value="Genomic_DNA"/>
</dbReference>
<feature type="binding site" evidence="5">
    <location>
        <position position="50"/>
    </location>
    <ligand>
        <name>ATP</name>
        <dbReference type="ChEBI" id="CHEBI:30616"/>
    </ligand>
</feature>
<gene>
    <name evidence="8" type="ORF">OV287_02880</name>
</gene>
<evidence type="ECO:0000256" key="5">
    <source>
        <dbReference type="PROSITE-ProRule" id="PRU10141"/>
    </source>
</evidence>
<dbReference type="SUPFAM" id="SSF56112">
    <property type="entry name" value="Protein kinase-like (PK-like)"/>
    <property type="match status" value="1"/>
</dbReference>
<evidence type="ECO:0000256" key="4">
    <source>
        <dbReference type="ARBA" id="ARBA00022840"/>
    </source>
</evidence>
<dbReference type="Gene3D" id="1.10.510.10">
    <property type="entry name" value="Transferase(Phosphotransferase) domain 1"/>
    <property type="match status" value="1"/>
</dbReference>
<protein>
    <submittedName>
        <fullName evidence="8">Serine/threonine-protein kinase</fullName>
    </submittedName>
</protein>
<evidence type="ECO:0000313" key="8">
    <source>
        <dbReference type="EMBL" id="MCY1073417.1"/>
    </source>
</evidence>
<dbReference type="PANTHER" id="PTHR43289">
    <property type="entry name" value="MITOGEN-ACTIVATED PROTEIN KINASE KINASE KINASE 20-RELATED"/>
    <property type="match status" value="1"/>
</dbReference>
<name>A0ABT3ZXH7_9BACT</name>
<dbReference type="PROSITE" id="PS00107">
    <property type="entry name" value="PROTEIN_KINASE_ATP"/>
    <property type="match status" value="1"/>
</dbReference>
<keyword evidence="3 8" id="KW-0418">Kinase</keyword>
<dbReference type="InterPro" id="IPR000719">
    <property type="entry name" value="Prot_kinase_dom"/>
</dbReference>
<dbReference type="PROSITE" id="PS00109">
    <property type="entry name" value="PROTEIN_KINASE_TYR"/>
    <property type="match status" value="1"/>
</dbReference>
<evidence type="ECO:0000256" key="1">
    <source>
        <dbReference type="ARBA" id="ARBA00022679"/>
    </source>
</evidence>
<dbReference type="GO" id="GO:0016301">
    <property type="term" value="F:kinase activity"/>
    <property type="evidence" value="ECO:0007669"/>
    <property type="project" value="UniProtKB-KW"/>
</dbReference>
<organism evidence="8 9">
    <name type="scientific">Archangium lansingense</name>
    <dbReference type="NCBI Taxonomy" id="2995310"/>
    <lineage>
        <taxon>Bacteria</taxon>
        <taxon>Pseudomonadati</taxon>
        <taxon>Myxococcota</taxon>
        <taxon>Myxococcia</taxon>
        <taxon>Myxococcales</taxon>
        <taxon>Cystobacterineae</taxon>
        <taxon>Archangiaceae</taxon>
        <taxon>Archangium</taxon>
    </lineage>
</organism>
<accession>A0ABT3ZXH7</accession>
<evidence type="ECO:0000313" key="9">
    <source>
        <dbReference type="Proteomes" id="UP001207654"/>
    </source>
</evidence>